<dbReference type="Proteomes" id="UP000219993">
    <property type="component" value="Chromosome"/>
</dbReference>
<dbReference type="AlphaFoldDB" id="A0A291PAD9"/>
<dbReference type="EMBL" id="CP021435">
    <property type="protein sequence ID" value="ATJ83831.1"/>
    <property type="molecule type" value="Genomic_DNA"/>
</dbReference>
<keyword evidence="2" id="KW-1185">Reference proteome</keyword>
<gene>
    <name evidence="1" type="ORF">BEI_2844</name>
</gene>
<evidence type="ECO:0000313" key="2">
    <source>
        <dbReference type="Proteomes" id="UP000219993"/>
    </source>
</evidence>
<dbReference type="KEGG" id="hbe:BEI_2844"/>
<evidence type="ECO:0000313" key="1">
    <source>
        <dbReference type="EMBL" id="ATJ83831.1"/>
    </source>
</evidence>
<reference evidence="1 2" key="1">
    <citation type="journal article" date="2017" name="Sci. Rep.">
        <title>Revealing the Saline Adaptation Strategies of the Halophilic Bacterium Halomonas beimenensis through High-throughput Omics and Transposon Mutagenesis Approaches.</title>
        <authorList>
            <person name="Chen Y.H."/>
            <person name="Lin S.S."/>
            <person name="Shyu Y.T."/>
        </authorList>
    </citation>
    <scope>NUCLEOTIDE SEQUENCE [LARGE SCALE GENOMIC DNA]</scope>
    <source>
        <strain evidence="1 2">NTU-111</strain>
    </source>
</reference>
<accession>A0A291PAD9</accession>
<organism evidence="1 2">
    <name type="scientific">Halomonas beimenensis</name>
    <dbReference type="NCBI Taxonomy" id="475662"/>
    <lineage>
        <taxon>Bacteria</taxon>
        <taxon>Pseudomonadati</taxon>
        <taxon>Pseudomonadota</taxon>
        <taxon>Gammaproteobacteria</taxon>
        <taxon>Oceanospirillales</taxon>
        <taxon>Halomonadaceae</taxon>
        <taxon>Halomonas</taxon>
    </lineage>
</organism>
<protein>
    <submittedName>
        <fullName evidence="1">Uncharacterized protein</fullName>
    </submittedName>
</protein>
<proteinExistence type="predicted"/>
<sequence>MPPWVGPGRSLVSSALDSVMPPGEGPVPCGLAQQGDHTSPFPSATAVSWYRSGLIRRQASEEAL</sequence>
<name>A0A291PAD9_9GAMM</name>